<reference evidence="1 2" key="1">
    <citation type="submission" date="2020-01" db="EMBL/GenBank/DDBJ databases">
        <title>Sphingomonas sp. strain CSW-10.</title>
        <authorList>
            <person name="Chen W.-M."/>
        </authorList>
    </citation>
    <scope>NUCLEOTIDE SEQUENCE [LARGE SCALE GENOMIC DNA]</scope>
    <source>
        <strain evidence="1 2">CSW-10</strain>
    </source>
</reference>
<sequence>MTAQHHPAGQPLAIFTRAFESVIRVRLDQQQAHGHTLDQDVQAGAHRLIDMAHGATLRAARRMADAARDHQQMALDQTIGSIDALTDRDIHVIYARLAKSAALTIAAMDVLDALRATRQEKSNAV</sequence>
<protein>
    <submittedName>
        <fullName evidence="1">Uncharacterized protein</fullName>
    </submittedName>
</protein>
<evidence type="ECO:0000313" key="1">
    <source>
        <dbReference type="EMBL" id="QJQ31799.1"/>
    </source>
</evidence>
<organism evidence="1 2">
    <name type="scientific">Sphingomonas lacunae</name>
    <dbReference type="NCBI Taxonomy" id="2698828"/>
    <lineage>
        <taxon>Bacteria</taxon>
        <taxon>Pseudomonadati</taxon>
        <taxon>Pseudomonadota</taxon>
        <taxon>Alphaproteobacteria</taxon>
        <taxon>Sphingomonadales</taxon>
        <taxon>Sphingomonadaceae</taxon>
        <taxon>Sphingomonas</taxon>
    </lineage>
</organism>
<dbReference type="EMBL" id="CP053015">
    <property type="protein sequence ID" value="QJQ31799.1"/>
    <property type="molecule type" value="Genomic_DNA"/>
</dbReference>
<name>A0A6M4AUQ7_9SPHN</name>
<accession>A0A6M4AUQ7</accession>
<dbReference type="RefSeq" id="WP_169944258.1">
    <property type="nucleotide sequence ID" value="NZ_CP053015.1"/>
</dbReference>
<evidence type="ECO:0000313" key="2">
    <source>
        <dbReference type="Proteomes" id="UP000503018"/>
    </source>
</evidence>
<dbReference type="Proteomes" id="UP000503018">
    <property type="component" value="Chromosome"/>
</dbReference>
<proteinExistence type="predicted"/>
<keyword evidence="2" id="KW-1185">Reference proteome</keyword>
<dbReference type="AlphaFoldDB" id="A0A6M4AUQ7"/>
<dbReference type="KEGG" id="slan:GV829_04520"/>
<gene>
    <name evidence="1" type="ORF">GV829_04520</name>
</gene>